<proteinExistence type="predicted"/>
<keyword evidence="2" id="KW-1185">Reference proteome</keyword>
<name>A0A8J6C2Z9_DIALT</name>
<evidence type="ECO:0000313" key="1">
    <source>
        <dbReference type="EMBL" id="KAG8460312.1"/>
    </source>
</evidence>
<sequence>MAASASEYQPPVARRDVVRLSWSTDVPAGTYQTSHRLSLGVGVYASTRHMRAAGVPADPLTPLSITGKYGADLASTTHSDFPPHALAGLAQRGTAGTAATSTGGVAAALRSDPPALAERQASVALAHFPDLFKAGVAQGARIHAARTMRAASSGVLICGGGGGAGDAAGAHRTQTTSAAAFVAHTDGARLVEAARARRAVSDARRLGDIARGGGLAAFGGGGAHRNGAVTASSAGAFVTTNARFYVAPQGSHRWFTAGPGISTTHSSLQSVAHEEGAHARTPLRTTTGELFAQSEAASGARPPAPFDANRKTTFGVPVAAMDGRGLGRS</sequence>
<organism evidence="1 2">
    <name type="scientific">Diacronema lutheri</name>
    <name type="common">Unicellular marine alga</name>
    <name type="synonym">Monochrysis lutheri</name>
    <dbReference type="NCBI Taxonomy" id="2081491"/>
    <lineage>
        <taxon>Eukaryota</taxon>
        <taxon>Haptista</taxon>
        <taxon>Haptophyta</taxon>
        <taxon>Pavlovophyceae</taxon>
        <taxon>Pavlovales</taxon>
        <taxon>Pavlovaceae</taxon>
        <taxon>Diacronema</taxon>
    </lineage>
</organism>
<gene>
    <name evidence="1" type="ORF">KFE25_011803</name>
</gene>
<evidence type="ECO:0000313" key="2">
    <source>
        <dbReference type="Proteomes" id="UP000751190"/>
    </source>
</evidence>
<accession>A0A8J6C2Z9</accession>
<dbReference type="AlphaFoldDB" id="A0A8J6C2Z9"/>
<dbReference type="Proteomes" id="UP000751190">
    <property type="component" value="Unassembled WGS sequence"/>
</dbReference>
<reference evidence="1" key="1">
    <citation type="submission" date="2021-05" db="EMBL/GenBank/DDBJ databases">
        <title>The genome of the haptophyte Pavlova lutheri (Diacronema luteri, Pavlovales) - a model for lipid biosynthesis in eukaryotic algae.</title>
        <authorList>
            <person name="Hulatt C.J."/>
            <person name="Posewitz M.C."/>
        </authorList>
    </citation>
    <scope>NUCLEOTIDE SEQUENCE</scope>
    <source>
        <strain evidence="1">NIVA-4/92</strain>
    </source>
</reference>
<dbReference type="EMBL" id="JAGTXO010000033">
    <property type="protein sequence ID" value="KAG8460312.1"/>
    <property type="molecule type" value="Genomic_DNA"/>
</dbReference>
<protein>
    <submittedName>
        <fullName evidence="1">Uncharacterized protein</fullName>
    </submittedName>
</protein>
<comment type="caution">
    <text evidence="1">The sequence shown here is derived from an EMBL/GenBank/DDBJ whole genome shotgun (WGS) entry which is preliminary data.</text>
</comment>